<reference evidence="1" key="1">
    <citation type="submission" date="2022-10" db="EMBL/GenBank/DDBJ databases">
        <authorList>
            <person name="Chen Y."/>
            <person name="Dougan E. K."/>
            <person name="Chan C."/>
            <person name="Rhodes N."/>
            <person name="Thang M."/>
        </authorList>
    </citation>
    <scope>NUCLEOTIDE SEQUENCE</scope>
</reference>
<dbReference type="EMBL" id="CAMXCT030000689">
    <property type="protein sequence ID" value="CAL4769475.1"/>
    <property type="molecule type" value="Genomic_DNA"/>
</dbReference>
<organism evidence="1">
    <name type="scientific">Cladocopium goreaui</name>
    <dbReference type="NCBI Taxonomy" id="2562237"/>
    <lineage>
        <taxon>Eukaryota</taxon>
        <taxon>Sar</taxon>
        <taxon>Alveolata</taxon>
        <taxon>Dinophyceae</taxon>
        <taxon>Suessiales</taxon>
        <taxon>Symbiodiniaceae</taxon>
        <taxon>Cladocopium</taxon>
    </lineage>
</organism>
<evidence type="ECO:0000313" key="2">
    <source>
        <dbReference type="EMBL" id="CAL1135538.1"/>
    </source>
</evidence>
<dbReference type="EMBL" id="CAMXCT020000689">
    <property type="protein sequence ID" value="CAL1135538.1"/>
    <property type="molecule type" value="Genomic_DNA"/>
</dbReference>
<evidence type="ECO:0000313" key="3">
    <source>
        <dbReference type="EMBL" id="CAL4769475.1"/>
    </source>
</evidence>
<dbReference type="GO" id="GO:0051213">
    <property type="term" value="F:dioxygenase activity"/>
    <property type="evidence" value="ECO:0007669"/>
    <property type="project" value="UniProtKB-KW"/>
</dbReference>
<dbReference type="Pfam" id="PF05721">
    <property type="entry name" value="PhyH"/>
    <property type="match status" value="1"/>
</dbReference>
<dbReference type="SUPFAM" id="SSF51197">
    <property type="entry name" value="Clavaminate synthase-like"/>
    <property type="match status" value="1"/>
</dbReference>
<dbReference type="PANTHER" id="PTHR37563:SF2">
    <property type="entry name" value="PHYTANOYL-COA DIOXYGENASE FAMILY PROTEIN (AFU_ORTHOLOGUE AFUA_2G03330)"/>
    <property type="match status" value="1"/>
</dbReference>
<protein>
    <submittedName>
        <fullName evidence="3">Fe2OG dioxygenase domain-containing protein</fullName>
    </submittedName>
</protein>
<dbReference type="OrthoDB" id="420046at2759"/>
<dbReference type="EMBL" id="CAMXCT010000689">
    <property type="protein sequence ID" value="CAI3982163.1"/>
    <property type="molecule type" value="Genomic_DNA"/>
</dbReference>
<sequence length="702" mass="78384">MATPFGRKPWRSPWALGPWRPWVVIALGLNCRSFSTTRTWQHRVQRIQGRRYAEQVLDLDGRQGRSRLRLLRELLTPKEADDLLALARCTDMESKPEILGNPVKTPCQVLASDGQWKQGPLTDFFRPILEQRLLPYMKLALGCATLAPAQVVVRHYGRHYGAGSARSFRAHSDHLAFATAVLDLTPVKGSGLWVHTAGLADGDAGDGAQGAFFVPLRGPGDVVLHGWDVVHGIHIKEDHQRIAVIVWTQPAEDLGTGLCSWYLKEALEGDPEAGYHLGIEAWRQQMLGSAKLELLDDTLEASEHQASLTLLSSLGADAQRWRQRCRDAARRVQELRDEALAMKNGTMMKDLGRCLGAAQQTRAGNGSSTGRMRGMRDALRKGWEHARSEMQRPRAFAEFRSVSLRARATDMADAVEALAKSGVLVFDDPADRVEVSVLKAWHQEFRNHWDEVLPELQHRFPAATNICDSFQFQEVCSRSEGRYDVRLEGGGCDELPWASFVNAVLGDAKELSRGVLLSRYGSETQAWHRDTEHLFQMPDLPAHAITIFVPLVEMTSSLGGTSFLPGSHRTFAGSVGSDETVTLAPPLGTTICGEIDPYCTWSMPSHGFRTCGTFLQRLRPCLKALKGQSWGAFIPCELLEKRKMMEDEEDFHEDSLMILRVAAWMLDLAISVPPEQLNEPWDVELLEIGEANFWMPDLIRMA</sequence>
<comment type="caution">
    <text evidence="1">The sequence shown here is derived from an EMBL/GenBank/DDBJ whole genome shotgun (WGS) entry which is preliminary data.</text>
</comment>
<dbReference type="InterPro" id="IPR008775">
    <property type="entry name" value="Phytyl_CoA_dOase-like"/>
</dbReference>
<evidence type="ECO:0000313" key="4">
    <source>
        <dbReference type="Proteomes" id="UP001152797"/>
    </source>
</evidence>
<keyword evidence="3" id="KW-0560">Oxidoreductase</keyword>
<accession>A0A9P1C103</accession>
<dbReference type="InterPro" id="IPR051961">
    <property type="entry name" value="Fungal_Metabolite_Diox"/>
</dbReference>
<keyword evidence="3" id="KW-0223">Dioxygenase</keyword>
<name>A0A9P1C103_9DINO</name>
<proteinExistence type="predicted"/>
<dbReference type="AlphaFoldDB" id="A0A9P1C103"/>
<evidence type="ECO:0000313" key="1">
    <source>
        <dbReference type="EMBL" id="CAI3982163.1"/>
    </source>
</evidence>
<gene>
    <name evidence="1" type="ORF">C1SCF055_LOCUS9891</name>
</gene>
<keyword evidence="4" id="KW-1185">Reference proteome</keyword>
<dbReference type="Gene3D" id="2.60.120.620">
    <property type="entry name" value="q2cbj1_9rhob like domain"/>
    <property type="match status" value="1"/>
</dbReference>
<dbReference type="Proteomes" id="UP001152797">
    <property type="component" value="Unassembled WGS sequence"/>
</dbReference>
<dbReference type="PANTHER" id="PTHR37563">
    <property type="entry name" value="PHYTANOYL-COA DIOXYGENASE FAMILY PROTEIN (AFU_ORTHOLOGUE AFUA_2G03330)"/>
    <property type="match status" value="1"/>
</dbReference>
<reference evidence="2" key="2">
    <citation type="submission" date="2024-04" db="EMBL/GenBank/DDBJ databases">
        <authorList>
            <person name="Chen Y."/>
            <person name="Shah S."/>
            <person name="Dougan E. K."/>
            <person name="Thang M."/>
            <person name="Chan C."/>
        </authorList>
    </citation>
    <scope>NUCLEOTIDE SEQUENCE [LARGE SCALE GENOMIC DNA]</scope>
</reference>